<dbReference type="InterPro" id="IPR027417">
    <property type="entry name" value="P-loop_NTPase"/>
</dbReference>
<organism evidence="10 11">
    <name type="scientific">Lottia gigantea</name>
    <name type="common">Giant owl limpet</name>
    <dbReference type="NCBI Taxonomy" id="225164"/>
    <lineage>
        <taxon>Eukaryota</taxon>
        <taxon>Metazoa</taxon>
        <taxon>Spiralia</taxon>
        <taxon>Lophotrochozoa</taxon>
        <taxon>Mollusca</taxon>
        <taxon>Gastropoda</taxon>
        <taxon>Patellogastropoda</taxon>
        <taxon>Lottioidea</taxon>
        <taxon>Lottiidae</taxon>
        <taxon>Lottia</taxon>
    </lineage>
</organism>
<dbReference type="Pfam" id="PF03567">
    <property type="entry name" value="Sulfotransfer_2"/>
    <property type="match status" value="1"/>
</dbReference>
<keyword evidence="5" id="KW-1133">Transmembrane helix</keyword>
<evidence type="ECO:0000256" key="5">
    <source>
        <dbReference type="ARBA" id="ARBA00022989"/>
    </source>
</evidence>
<dbReference type="EC" id="2.8.2.-" evidence="9"/>
<evidence type="ECO:0000256" key="2">
    <source>
        <dbReference type="ARBA" id="ARBA00006339"/>
    </source>
</evidence>
<dbReference type="AlphaFoldDB" id="V4AD62"/>
<dbReference type="GO" id="GO:0016051">
    <property type="term" value="P:carbohydrate biosynthetic process"/>
    <property type="evidence" value="ECO:0007669"/>
    <property type="project" value="InterPro"/>
</dbReference>
<evidence type="ECO:0000256" key="7">
    <source>
        <dbReference type="ARBA" id="ARBA00023136"/>
    </source>
</evidence>
<dbReference type="GO" id="GO:0008146">
    <property type="term" value="F:sulfotransferase activity"/>
    <property type="evidence" value="ECO:0007669"/>
    <property type="project" value="InterPro"/>
</dbReference>
<evidence type="ECO:0000256" key="1">
    <source>
        <dbReference type="ARBA" id="ARBA00004323"/>
    </source>
</evidence>
<dbReference type="OMA" id="SDLCFPC"/>
<dbReference type="Proteomes" id="UP000030746">
    <property type="component" value="Unassembled WGS sequence"/>
</dbReference>
<evidence type="ECO:0000313" key="10">
    <source>
        <dbReference type="EMBL" id="ESO91271.1"/>
    </source>
</evidence>
<dbReference type="KEGG" id="lgi:LOTGIDRAFT_105211"/>
<dbReference type="OrthoDB" id="2019940at2759"/>
<keyword evidence="3 9" id="KW-0808">Transferase</keyword>
<keyword evidence="6 9" id="KW-0333">Golgi apparatus</keyword>
<dbReference type="InterPro" id="IPR005331">
    <property type="entry name" value="Sulfotransferase"/>
</dbReference>
<evidence type="ECO:0000256" key="4">
    <source>
        <dbReference type="ARBA" id="ARBA00022692"/>
    </source>
</evidence>
<dbReference type="GeneID" id="20229954"/>
<dbReference type="PANTHER" id="PTHR12137">
    <property type="entry name" value="CARBOHYDRATE SULFOTRANSFERASE"/>
    <property type="match status" value="1"/>
</dbReference>
<dbReference type="InterPro" id="IPR018011">
    <property type="entry name" value="Carb_sulfotrans_8-10"/>
</dbReference>
<evidence type="ECO:0000256" key="3">
    <source>
        <dbReference type="ARBA" id="ARBA00022679"/>
    </source>
</evidence>
<dbReference type="RefSeq" id="XP_009057971.1">
    <property type="nucleotide sequence ID" value="XM_009059723.1"/>
</dbReference>
<keyword evidence="4" id="KW-0812">Transmembrane</keyword>
<reference evidence="10 11" key="1">
    <citation type="journal article" date="2013" name="Nature">
        <title>Insights into bilaterian evolution from three spiralian genomes.</title>
        <authorList>
            <person name="Simakov O."/>
            <person name="Marletaz F."/>
            <person name="Cho S.J."/>
            <person name="Edsinger-Gonzales E."/>
            <person name="Havlak P."/>
            <person name="Hellsten U."/>
            <person name="Kuo D.H."/>
            <person name="Larsson T."/>
            <person name="Lv J."/>
            <person name="Arendt D."/>
            <person name="Savage R."/>
            <person name="Osoegawa K."/>
            <person name="de Jong P."/>
            <person name="Grimwood J."/>
            <person name="Chapman J.A."/>
            <person name="Shapiro H."/>
            <person name="Aerts A."/>
            <person name="Otillar R.P."/>
            <person name="Terry A.Y."/>
            <person name="Boore J.L."/>
            <person name="Grigoriev I.V."/>
            <person name="Lindberg D.R."/>
            <person name="Seaver E.C."/>
            <person name="Weisblat D.A."/>
            <person name="Putnam N.H."/>
            <person name="Rokhsar D.S."/>
        </authorList>
    </citation>
    <scope>NUCLEOTIDE SEQUENCE [LARGE SCALE GENOMIC DNA]</scope>
</reference>
<keyword evidence="9" id="KW-0119">Carbohydrate metabolism</keyword>
<keyword evidence="9" id="KW-0735">Signal-anchor</keyword>
<dbReference type="EMBL" id="KB202283">
    <property type="protein sequence ID" value="ESO91271.1"/>
    <property type="molecule type" value="Genomic_DNA"/>
</dbReference>
<accession>V4AD62</accession>
<keyword evidence="11" id="KW-1185">Reference proteome</keyword>
<evidence type="ECO:0000313" key="11">
    <source>
        <dbReference type="Proteomes" id="UP000030746"/>
    </source>
</evidence>
<dbReference type="HOGENOM" id="CLU_043398_1_2_1"/>
<protein>
    <recommendedName>
        <fullName evidence="9">Carbohydrate sulfotransferase</fullName>
        <ecNumber evidence="9">2.8.2.-</ecNumber>
    </recommendedName>
</protein>
<keyword evidence="7" id="KW-0472">Membrane</keyword>
<gene>
    <name evidence="10" type="ORF">LOTGIDRAFT_105211</name>
</gene>
<dbReference type="SUPFAM" id="SSF52540">
    <property type="entry name" value="P-loop containing nucleoside triphosphate hydrolases"/>
    <property type="match status" value="1"/>
</dbReference>
<dbReference type="GO" id="GO:0000139">
    <property type="term" value="C:Golgi membrane"/>
    <property type="evidence" value="ECO:0007669"/>
    <property type="project" value="UniProtKB-SubCell"/>
</dbReference>
<keyword evidence="8 9" id="KW-0325">Glycoprotein</keyword>
<comment type="similarity">
    <text evidence="2 9">Belongs to the sulfotransferase 2 family.</text>
</comment>
<comment type="subcellular location">
    <subcellularLocation>
        <location evidence="1 9">Golgi apparatus membrane</location>
        <topology evidence="1 9">Single-pass type II membrane protein</topology>
    </subcellularLocation>
</comment>
<evidence type="ECO:0000256" key="8">
    <source>
        <dbReference type="ARBA" id="ARBA00023180"/>
    </source>
</evidence>
<evidence type="ECO:0000256" key="6">
    <source>
        <dbReference type="ARBA" id="ARBA00023034"/>
    </source>
</evidence>
<name>V4AD62_LOTGI</name>
<dbReference type="PANTHER" id="PTHR12137:SF54">
    <property type="entry name" value="CARBOHYDRATE SULFOTRANSFERASE"/>
    <property type="match status" value="1"/>
</dbReference>
<dbReference type="CTD" id="20229954"/>
<evidence type="ECO:0000256" key="9">
    <source>
        <dbReference type="RuleBase" id="RU364020"/>
    </source>
</evidence>
<proteinExistence type="inferred from homology"/>
<sequence length="278" mass="32886">MDKICKKYKNRLQTQKANVEDFGPIMYNDQYKVLYCQVPKVASTNWRRVFLILSGKMNTTDPTKISSIQAGRGLGEHLHYLSQLEPQEIQFRLKNYLKFMVVREPFERLLSAYRNKLGAGSSTNYYFHTRYGKGIIKKYRKNPTNKSLENGHDVSFREFIEYIIDPERKDRLNPHWATYHELCLPCIVNYNYILRYKTLTEDSNRIIDKLGVSDILKFPSRSTAYRHSKTSSLLYDFYKTLPSKIMSKLIDFYYLDFALFNYTLPSVLKNLTRMNSFS</sequence>